<dbReference type="InterPro" id="IPR018197">
    <property type="entry name" value="Glycerate_kinase_RE-like"/>
</dbReference>
<dbReference type="Pfam" id="PF02595">
    <property type="entry name" value="Gly_kinase"/>
    <property type="match status" value="1"/>
</dbReference>
<dbReference type="Gene3D" id="3.90.1510.10">
    <property type="entry name" value="Glycerate kinase, domain 2"/>
    <property type="match status" value="1"/>
</dbReference>
<dbReference type="KEGG" id="thig:FE785_01215"/>
<keyword evidence="6" id="KW-1185">Reference proteome</keyword>
<dbReference type="GO" id="GO:0031388">
    <property type="term" value="P:organic acid phosphorylation"/>
    <property type="evidence" value="ECO:0007669"/>
    <property type="project" value="UniProtKB-UniRule"/>
</dbReference>
<dbReference type="SUPFAM" id="SSF110738">
    <property type="entry name" value="Glycerate kinase I"/>
    <property type="match status" value="1"/>
</dbReference>
<dbReference type="GO" id="GO:0008887">
    <property type="term" value="F:glycerate kinase activity"/>
    <property type="evidence" value="ECO:0007669"/>
    <property type="project" value="UniProtKB-UniRule"/>
</dbReference>
<dbReference type="PANTHER" id="PTHR21599">
    <property type="entry name" value="GLYCERATE KINASE"/>
    <property type="match status" value="1"/>
</dbReference>
<dbReference type="PANTHER" id="PTHR21599:SF0">
    <property type="entry name" value="GLYCERATE KINASE"/>
    <property type="match status" value="1"/>
</dbReference>
<dbReference type="NCBIfam" id="TIGR00045">
    <property type="entry name" value="glycerate kinase"/>
    <property type="match status" value="1"/>
</dbReference>
<dbReference type="PIRSF" id="PIRSF006078">
    <property type="entry name" value="GlxK"/>
    <property type="match status" value="1"/>
</dbReference>
<keyword evidence="3 4" id="KW-0418">Kinase</keyword>
<evidence type="ECO:0000313" key="6">
    <source>
        <dbReference type="Proteomes" id="UP000304864"/>
    </source>
</evidence>
<sequence>MTTYLIAPDSFKGSLEAHQFCQIAENVIQQINPQAKVISRPMSDGGEGFVDSFIHAGVAERQSLWVSGPLGRRVKANFAWQADSKTAIIEMAQASGITKVRREELNPLSTHSFGTGQLIEAAIELGAENIILGLGGSATNDGGAGALMALGIEMLDANNKPIGLGGRSLSDIAKIAPVPSKLKRLNWKIACDVTNPLLGEDGATAVFGPQKGATTEQLNALENAMHNYANVLEQHSQKTVRDHAGAGAAGGMAAGFMALFDAELVPGFELLQQTLQLNSLLEQHQVDWIITGEGRMDEQTRFGKLPLRIAQLGQQYQVPSIAICGSLGCGVNELPEFKAIFSIVNQILSETEAMQHAPYLLEQTLSSIIALLECNASNAEN</sequence>
<dbReference type="InterPro" id="IPR004381">
    <property type="entry name" value="Glycerate_kinase"/>
</dbReference>
<organism evidence="5 6">
    <name type="scientific">Thiomicrorhabdus sediminis</name>
    <dbReference type="NCBI Taxonomy" id="2580412"/>
    <lineage>
        <taxon>Bacteria</taxon>
        <taxon>Pseudomonadati</taxon>
        <taxon>Pseudomonadota</taxon>
        <taxon>Gammaproteobacteria</taxon>
        <taxon>Thiotrichales</taxon>
        <taxon>Piscirickettsiaceae</taxon>
        <taxon>Thiomicrorhabdus</taxon>
    </lineage>
</organism>
<dbReference type="InterPro" id="IPR018193">
    <property type="entry name" value="Glyc_kinase_flavodox-like_fold"/>
</dbReference>
<proteinExistence type="inferred from homology"/>
<gene>
    <name evidence="5" type="ORF">FE785_01215</name>
</gene>
<dbReference type="RefSeq" id="WP_138563619.1">
    <property type="nucleotide sequence ID" value="NZ_CP040602.1"/>
</dbReference>
<comment type="similarity">
    <text evidence="1 4">Belongs to the glycerate kinase type-1 family.</text>
</comment>
<dbReference type="InterPro" id="IPR036129">
    <property type="entry name" value="Glycerate_kinase_sf"/>
</dbReference>
<dbReference type="Proteomes" id="UP000304864">
    <property type="component" value="Chromosome"/>
</dbReference>
<evidence type="ECO:0000256" key="4">
    <source>
        <dbReference type="PIRNR" id="PIRNR006078"/>
    </source>
</evidence>
<evidence type="ECO:0000313" key="5">
    <source>
        <dbReference type="EMBL" id="QCU89347.1"/>
    </source>
</evidence>
<dbReference type="OrthoDB" id="9774290at2"/>
<reference evidence="5 6" key="1">
    <citation type="submission" date="2019-05" db="EMBL/GenBank/DDBJ databases">
        <title>Thiomicrorhabdus sediminis sp. nov, a novel sulfur-oxidizing bacterium isolated from coastal sediment.</title>
        <authorList>
            <person name="Liu X."/>
        </authorList>
    </citation>
    <scope>NUCLEOTIDE SEQUENCE [LARGE SCALE GENOMIC DNA]</scope>
    <source>
        <strain evidence="5 6">G1</strain>
    </source>
</reference>
<name>A0A4P9K550_9GAMM</name>
<keyword evidence="2 4" id="KW-0808">Transferase</keyword>
<dbReference type="EMBL" id="CP040602">
    <property type="protein sequence ID" value="QCU89347.1"/>
    <property type="molecule type" value="Genomic_DNA"/>
</dbReference>
<dbReference type="AlphaFoldDB" id="A0A4P9K550"/>
<accession>A0A4P9K550</accession>
<protein>
    <submittedName>
        <fullName evidence="5">Glycerate kinase</fullName>
    </submittedName>
</protein>
<evidence type="ECO:0000256" key="2">
    <source>
        <dbReference type="ARBA" id="ARBA00022679"/>
    </source>
</evidence>
<evidence type="ECO:0000256" key="3">
    <source>
        <dbReference type="ARBA" id="ARBA00022777"/>
    </source>
</evidence>
<dbReference type="Gene3D" id="3.40.50.10350">
    <property type="entry name" value="Glycerate kinase, domain 1"/>
    <property type="match status" value="1"/>
</dbReference>
<evidence type="ECO:0000256" key="1">
    <source>
        <dbReference type="ARBA" id="ARBA00006284"/>
    </source>
</evidence>